<protein>
    <submittedName>
        <fullName evidence="4">Uncharacterized protein</fullName>
    </submittedName>
</protein>
<feature type="compositionally biased region" description="Basic and acidic residues" evidence="2">
    <location>
        <begin position="371"/>
        <end position="392"/>
    </location>
</feature>
<dbReference type="OMA" id="AILMMGT"/>
<gene>
    <name evidence="4" type="ORF">POCTA_138.1.T1120071</name>
</gene>
<dbReference type="EMBL" id="CAJJDP010000112">
    <property type="protein sequence ID" value="CAD8196572.1"/>
    <property type="molecule type" value="Genomic_DNA"/>
</dbReference>
<comment type="caution">
    <text evidence="4">The sequence shown here is derived from an EMBL/GenBank/DDBJ whole genome shotgun (WGS) entry which is preliminary data.</text>
</comment>
<feature type="compositionally biased region" description="Low complexity" evidence="2">
    <location>
        <begin position="320"/>
        <end position="341"/>
    </location>
</feature>
<proteinExistence type="predicted"/>
<evidence type="ECO:0000313" key="4">
    <source>
        <dbReference type="EMBL" id="CAD8196572.1"/>
    </source>
</evidence>
<name>A0A8S1X6R0_PAROT</name>
<organism evidence="4 5">
    <name type="scientific">Paramecium octaurelia</name>
    <dbReference type="NCBI Taxonomy" id="43137"/>
    <lineage>
        <taxon>Eukaryota</taxon>
        <taxon>Sar</taxon>
        <taxon>Alveolata</taxon>
        <taxon>Ciliophora</taxon>
        <taxon>Intramacronucleata</taxon>
        <taxon>Oligohymenophorea</taxon>
        <taxon>Peniculida</taxon>
        <taxon>Parameciidae</taxon>
        <taxon>Paramecium</taxon>
    </lineage>
</organism>
<feature type="chain" id="PRO_5035787002" evidence="3">
    <location>
        <begin position="18"/>
        <end position="430"/>
    </location>
</feature>
<feature type="region of interest" description="Disordered" evidence="2">
    <location>
        <begin position="314"/>
        <end position="430"/>
    </location>
</feature>
<evidence type="ECO:0000256" key="2">
    <source>
        <dbReference type="SAM" id="MobiDB-lite"/>
    </source>
</evidence>
<accession>A0A8S1X6R0</accession>
<feature type="coiled-coil region" evidence="1">
    <location>
        <begin position="181"/>
        <end position="208"/>
    </location>
</feature>
<dbReference type="Proteomes" id="UP000683925">
    <property type="component" value="Unassembled WGS sequence"/>
</dbReference>
<evidence type="ECO:0000313" key="5">
    <source>
        <dbReference type="Proteomes" id="UP000683925"/>
    </source>
</evidence>
<reference evidence="4" key="1">
    <citation type="submission" date="2021-01" db="EMBL/GenBank/DDBJ databases">
        <authorList>
            <consortium name="Genoscope - CEA"/>
            <person name="William W."/>
        </authorList>
    </citation>
    <scope>NUCLEOTIDE SEQUENCE</scope>
</reference>
<dbReference type="AlphaFoldDB" id="A0A8S1X6R0"/>
<dbReference type="OrthoDB" id="305335at2759"/>
<keyword evidence="1" id="KW-0175">Coiled coil</keyword>
<evidence type="ECO:0000256" key="3">
    <source>
        <dbReference type="SAM" id="SignalP"/>
    </source>
</evidence>
<feature type="signal peptide" evidence="3">
    <location>
        <begin position="1"/>
        <end position="17"/>
    </location>
</feature>
<keyword evidence="3" id="KW-0732">Signal</keyword>
<feature type="compositionally biased region" description="Basic residues" evidence="2">
    <location>
        <begin position="412"/>
        <end position="430"/>
    </location>
</feature>
<evidence type="ECO:0000256" key="1">
    <source>
        <dbReference type="SAM" id="Coils"/>
    </source>
</evidence>
<sequence length="430" mass="49558">MRVGILLLAILMMGTMAQDNEVVIQLLTELRQEAVDQLQLLNARFQPIKQAKLDQIAVIQQAISEQKGECYNRQQDVEAKQTEIDLANEYKNWMKARQESNNNRIGVLSTNVCEKNNNSLNKVKNGRVLLRLIAYLRATLQAQLSTSFAEVKENTISEISHIVTAYKEYRKMNMLQTKQEELELNGTIEQLIELLNQMEREIQDDIANGQNGQVQIGVTFSEFKVRIEKENDIFNRQIEVQDDLITHFQNQLTTLYGRVDKCESRLKEIEYTLLVAQEDLRYDQEWNDEDRLRLEEEIELFDWLIKHYQAGNLDEAPEPSEGGSNANNNGSADGSANGESDLNGDGRDGVIDYTPLKEVSNAWGSEEEGDNHENADDHHEENDAEKENRGDVIDYTPYEEKDVDWDSLLQKKQNKNHHQSKKHHTHKSKK</sequence>
<keyword evidence="5" id="KW-1185">Reference proteome</keyword>